<dbReference type="Gene3D" id="1.10.287.110">
    <property type="entry name" value="DnaJ domain"/>
    <property type="match status" value="1"/>
</dbReference>
<organism evidence="2 3">
    <name type="scientific">Salix brachista</name>
    <dbReference type="NCBI Taxonomy" id="2182728"/>
    <lineage>
        <taxon>Eukaryota</taxon>
        <taxon>Viridiplantae</taxon>
        <taxon>Streptophyta</taxon>
        <taxon>Embryophyta</taxon>
        <taxon>Tracheophyta</taxon>
        <taxon>Spermatophyta</taxon>
        <taxon>Magnoliopsida</taxon>
        <taxon>eudicotyledons</taxon>
        <taxon>Gunneridae</taxon>
        <taxon>Pentapetalae</taxon>
        <taxon>rosids</taxon>
        <taxon>fabids</taxon>
        <taxon>Malpighiales</taxon>
        <taxon>Salicaceae</taxon>
        <taxon>Saliceae</taxon>
        <taxon>Salix</taxon>
    </lineage>
</organism>
<dbReference type="Pfam" id="PF00226">
    <property type="entry name" value="DnaJ"/>
    <property type="match status" value="1"/>
</dbReference>
<dbReference type="AlphaFoldDB" id="A0A5N5LHZ8"/>
<dbReference type="PANTHER" id="PTHR44240:SF10">
    <property type="entry name" value="J DOMAIN-CONTAINING PROTEIN"/>
    <property type="match status" value="1"/>
</dbReference>
<evidence type="ECO:0000259" key="1">
    <source>
        <dbReference type="PROSITE" id="PS50076"/>
    </source>
</evidence>
<dbReference type="InterPro" id="IPR036869">
    <property type="entry name" value="J_dom_sf"/>
</dbReference>
<dbReference type="Proteomes" id="UP000326939">
    <property type="component" value="Chromosome 9"/>
</dbReference>
<keyword evidence="3" id="KW-1185">Reference proteome</keyword>
<comment type="caution">
    <text evidence="2">The sequence shown here is derived from an EMBL/GenBank/DDBJ whole genome shotgun (WGS) entry which is preliminary data.</text>
</comment>
<dbReference type="PROSITE" id="PS50076">
    <property type="entry name" value="DNAJ_2"/>
    <property type="match status" value="1"/>
</dbReference>
<dbReference type="InterPro" id="IPR018253">
    <property type="entry name" value="DnaJ_domain_CS"/>
</dbReference>
<dbReference type="SUPFAM" id="SSF46565">
    <property type="entry name" value="Chaperone J-domain"/>
    <property type="match status" value="1"/>
</dbReference>
<feature type="domain" description="J" evidence="1">
    <location>
        <begin position="6"/>
        <end position="73"/>
    </location>
</feature>
<proteinExistence type="predicted"/>
<dbReference type="PROSITE" id="PS00636">
    <property type="entry name" value="DNAJ_1"/>
    <property type="match status" value="1"/>
</dbReference>
<dbReference type="CDD" id="cd06257">
    <property type="entry name" value="DnaJ"/>
    <property type="match status" value="1"/>
</dbReference>
<dbReference type="InterPro" id="IPR001623">
    <property type="entry name" value="DnaJ_domain"/>
</dbReference>
<evidence type="ECO:0000313" key="2">
    <source>
        <dbReference type="EMBL" id="KAB5541566.1"/>
    </source>
</evidence>
<dbReference type="InterPro" id="IPR052276">
    <property type="entry name" value="Diphthamide-biosynth_chaperone"/>
</dbReference>
<dbReference type="SMART" id="SM00271">
    <property type="entry name" value="DnaJ"/>
    <property type="match status" value="1"/>
</dbReference>
<dbReference type="PANTHER" id="PTHR44240">
    <property type="entry name" value="DNAJ DOMAIN (PROKARYOTIC HEAT SHOCK PROTEIN)-RELATED"/>
    <property type="match status" value="1"/>
</dbReference>
<reference evidence="3" key="1">
    <citation type="journal article" date="2019" name="Gigascience">
        <title>De novo genome assembly of the endangered Acer yangbiense, a plant species with extremely small populations endemic to Yunnan Province, China.</title>
        <authorList>
            <person name="Yang J."/>
            <person name="Wariss H.M."/>
            <person name="Tao L."/>
            <person name="Zhang R."/>
            <person name="Yun Q."/>
            <person name="Hollingsworth P."/>
            <person name="Dao Z."/>
            <person name="Luo G."/>
            <person name="Guo H."/>
            <person name="Ma Y."/>
            <person name="Sun W."/>
        </authorList>
    </citation>
    <scope>NUCLEOTIDE SEQUENCE [LARGE SCALE GENOMIC DNA]</scope>
    <source>
        <strain evidence="3">cv. br00</strain>
    </source>
</reference>
<sequence length="170" mass="19476">MATTSSFYEVLGLPRSATGHEIKAAYRKLARTCHPDVVSMNQKEMSAREFIQIHAAYSTLSDPDKRENYDRDLYRNRRPFGSSSMRSATMAAASGYTSRKWETDQCWNLTIVIAFRVLNLKEIFVAIPPLMRCRVLLLAGDHFCTPDYGSLQRVSFVWKMICFEDNQSTT</sequence>
<dbReference type="EMBL" id="VDCV01000009">
    <property type="protein sequence ID" value="KAB5541566.1"/>
    <property type="molecule type" value="Genomic_DNA"/>
</dbReference>
<name>A0A5N5LHZ8_9ROSI</name>
<accession>A0A5N5LHZ8</accession>
<protein>
    <recommendedName>
        <fullName evidence="1">J domain-containing protein</fullName>
    </recommendedName>
</protein>
<dbReference type="PRINTS" id="PR00625">
    <property type="entry name" value="JDOMAIN"/>
</dbReference>
<evidence type="ECO:0000313" key="3">
    <source>
        <dbReference type="Proteomes" id="UP000326939"/>
    </source>
</evidence>
<gene>
    <name evidence="2" type="ORF">DKX38_014540</name>
</gene>